<evidence type="ECO:0008006" key="3">
    <source>
        <dbReference type="Google" id="ProtNLM"/>
    </source>
</evidence>
<dbReference type="Pfam" id="PF03864">
    <property type="entry name" value="Phage_cap_E"/>
    <property type="match status" value="1"/>
</dbReference>
<keyword evidence="2" id="KW-1185">Reference proteome</keyword>
<accession>A0A1B7JLK9</accession>
<dbReference type="AlphaFoldDB" id="A0A1B7JLK9"/>
<dbReference type="EMBL" id="LXEU01000073">
    <property type="protein sequence ID" value="OAT48781.1"/>
    <property type="molecule type" value="Genomic_DNA"/>
</dbReference>
<dbReference type="InterPro" id="IPR005564">
    <property type="entry name" value="Major_capsid_GpE"/>
</dbReference>
<proteinExistence type="predicted"/>
<reference evidence="1 2" key="1">
    <citation type="submission" date="2016-04" db="EMBL/GenBank/DDBJ databases">
        <title>ATOL: Assembling a taxonomically balanced genome-scale reconstruction of the evolutionary history of the Enterobacteriaceae.</title>
        <authorList>
            <person name="Plunkett G.III."/>
            <person name="Neeno-Eckwall E.C."/>
            <person name="Glasner J.D."/>
            <person name="Perna N.T."/>
        </authorList>
    </citation>
    <scope>NUCLEOTIDE SEQUENCE [LARGE SCALE GENOMIC DNA]</scope>
    <source>
        <strain evidence="1 2">ATCC 51603</strain>
    </source>
</reference>
<evidence type="ECO:0000313" key="2">
    <source>
        <dbReference type="Proteomes" id="UP000078386"/>
    </source>
</evidence>
<dbReference type="RefSeq" id="WP_008321365.1">
    <property type="nucleotide sequence ID" value="NZ_LXEU01000073.1"/>
</dbReference>
<organism evidence="1 2">
    <name type="scientific">Kluyvera georgiana ATCC 51603</name>
    <dbReference type="NCBI Taxonomy" id="1354264"/>
    <lineage>
        <taxon>Bacteria</taxon>
        <taxon>Pseudomonadati</taxon>
        <taxon>Pseudomonadota</taxon>
        <taxon>Gammaproteobacteria</taxon>
        <taxon>Enterobacterales</taxon>
        <taxon>Enterobacteriaceae</taxon>
        <taxon>Kluyvera</taxon>
    </lineage>
</organism>
<comment type="caution">
    <text evidence="1">The sequence shown here is derived from an EMBL/GenBank/DDBJ whole genome shotgun (WGS) entry which is preliminary data.</text>
</comment>
<dbReference type="PATRIC" id="fig|1354264.4.peg.3806"/>
<dbReference type="Proteomes" id="UP000078386">
    <property type="component" value="Unassembled WGS sequence"/>
</dbReference>
<evidence type="ECO:0000313" key="1">
    <source>
        <dbReference type="EMBL" id="OAT48781.1"/>
    </source>
</evidence>
<sequence length="346" mass="37646">MSKDLFSGVVYDSFTSPFTFSTQLNRIISNLGLFRQESHNVNLIALEKITDVKNLVAKENSPYAQSDWNSAQRPEFSNALYQLKYHGILNSVTSLDLQQYAARGIADTADQVSIALSDFSDSQYSMAENAVEIDLVNALLGLRVNSDYAGQGDLDFLAGGTRTEYTLDTSDTANIFEQLSEIARIQNVALGEGLAQQKQGAVILASGAAAKALRYHPSIKDFMVYTLSVNSSDNFYTRTVESNPAYEVWTLNGITVIDVTGYSLISDKIGVDGFAYIPRMADTANALVLHTGIGVRHLTLGKSATLHNQYVVSDAKWQFPSIATETSYLAINNIPTAIVFGSVSAS</sequence>
<gene>
    <name evidence="1" type="ORF">M989_03666</name>
</gene>
<name>A0A1B7JLK9_9ENTR</name>
<protein>
    <recommendedName>
        <fullName evidence="3">Major capsid protein E</fullName>
    </recommendedName>
</protein>